<keyword evidence="3" id="KW-1185">Reference proteome</keyword>
<dbReference type="SUPFAM" id="SSF56672">
    <property type="entry name" value="DNA/RNA polymerases"/>
    <property type="match status" value="1"/>
</dbReference>
<protein>
    <recommendedName>
        <fullName evidence="1">Reverse transcriptase domain-containing protein</fullName>
    </recommendedName>
</protein>
<dbReference type="PROSITE" id="PS50878">
    <property type="entry name" value="RT_POL"/>
    <property type="match status" value="1"/>
</dbReference>
<organism evidence="2 3">
    <name type="scientific">Listeria cornellensis FSL F6-0969</name>
    <dbReference type="NCBI Taxonomy" id="1265820"/>
    <lineage>
        <taxon>Bacteria</taxon>
        <taxon>Bacillati</taxon>
        <taxon>Bacillota</taxon>
        <taxon>Bacilli</taxon>
        <taxon>Bacillales</taxon>
        <taxon>Listeriaceae</taxon>
        <taxon>Listeria</taxon>
    </lineage>
</organism>
<dbReference type="InterPro" id="IPR000477">
    <property type="entry name" value="RT_dom"/>
</dbReference>
<reference evidence="2 3" key="1">
    <citation type="journal article" date="2014" name="Int. J. Syst. Evol. Microbiol.">
        <title>Listeria floridensis sp. nov., Listeria aquatica sp. nov., Listeria cornellensis sp. nov., Listeria riparia sp. nov. and Listeria grandensis sp. nov., from agricultural and natural environments.</title>
        <authorList>
            <person name="den Bakker H.C."/>
            <person name="Warchocki S."/>
            <person name="Wright E.M."/>
            <person name="Allred A.F."/>
            <person name="Ahlstrom C."/>
            <person name="Manuel C.S."/>
            <person name="Stasiewicz M.J."/>
            <person name="Burrell A."/>
            <person name="Roof S."/>
            <person name="Strawn L."/>
            <person name="Fortes E.D."/>
            <person name="Nightingale K.K."/>
            <person name="Kephart D."/>
            <person name="Wiedmann M."/>
        </authorList>
    </citation>
    <scope>NUCLEOTIDE SEQUENCE [LARGE SCALE GENOMIC DNA]</scope>
    <source>
        <strain evidence="3">FSL F6-969</strain>
    </source>
</reference>
<feature type="domain" description="Reverse transcriptase" evidence="1">
    <location>
        <begin position="1"/>
        <end position="353"/>
    </location>
</feature>
<proteinExistence type="predicted"/>
<dbReference type="PANTHER" id="PTHR34047:SF8">
    <property type="entry name" value="PROTEIN YKFC"/>
    <property type="match status" value="1"/>
</dbReference>
<evidence type="ECO:0000259" key="1">
    <source>
        <dbReference type="PROSITE" id="PS50878"/>
    </source>
</evidence>
<gene>
    <name evidence="2" type="ORF">PCORN_05261</name>
</gene>
<dbReference type="Proteomes" id="UP000019254">
    <property type="component" value="Unassembled WGS sequence"/>
</dbReference>
<dbReference type="EMBL" id="AODE01000011">
    <property type="protein sequence ID" value="EUJ31438.1"/>
    <property type="molecule type" value="Genomic_DNA"/>
</dbReference>
<dbReference type="Pfam" id="PF00078">
    <property type="entry name" value="RVT_1"/>
    <property type="match status" value="1"/>
</dbReference>
<dbReference type="InterPro" id="IPR043502">
    <property type="entry name" value="DNA/RNA_pol_sf"/>
</dbReference>
<name>W7CF77_9LIST</name>
<accession>W7CF77</accession>
<sequence>MVEFKSKKYLHFDNSMEYDDVKNYVENPKKIQMHSFFPLIQYVNSFDKYEQEDKTIERKERPIKTKSRTIMYASHLDSYIYTFYGRRLNALYNTCAIKNGIDDCAIAYRDNKSSKCNIDFAAELIHNICEMEESFIMVGDYKTFFDTLDHANLKTRMKETLVTDELDLDWYQIYKSVTKYRYIEKSLLNEKIGTDGEIKEFIKNRIRSRLENGVKERVKWSYFQTYKEVREFIEKNGVKYNQQKFGIPQGTPISAVFANVYMIDLDKKIQELVMNNHGIYRRYSDDFIIAIPKKSLATVEDFKFVQSEIIDLINESGLTLQADKTKVYEFCNKEIYDLEINKRASIDYLGFVFDGKNVLMRQKSPYKFYRKAYQLIEIAKNKSRAKGLKKTSI</sequence>
<dbReference type="InterPro" id="IPR051083">
    <property type="entry name" value="GrpII_Intron_Splice-Mob/Def"/>
</dbReference>
<dbReference type="RefSeq" id="WP_051999254.1">
    <property type="nucleotide sequence ID" value="NZ_AODE01000011.1"/>
</dbReference>
<dbReference type="PATRIC" id="fig|1265820.5.peg.1028"/>
<evidence type="ECO:0000313" key="3">
    <source>
        <dbReference type="Proteomes" id="UP000019254"/>
    </source>
</evidence>
<dbReference type="OrthoDB" id="9793236at2"/>
<evidence type="ECO:0000313" key="2">
    <source>
        <dbReference type="EMBL" id="EUJ31438.1"/>
    </source>
</evidence>
<dbReference type="PANTHER" id="PTHR34047">
    <property type="entry name" value="NUCLEAR INTRON MATURASE 1, MITOCHONDRIAL-RELATED"/>
    <property type="match status" value="1"/>
</dbReference>
<comment type="caution">
    <text evidence="2">The sequence shown here is derived from an EMBL/GenBank/DDBJ whole genome shotgun (WGS) entry which is preliminary data.</text>
</comment>
<dbReference type="AlphaFoldDB" id="W7CF77"/>